<dbReference type="AlphaFoldDB" id="A0A392VJ97"/>
<feature type="non-terminal residue" evidence="1">
    <location>
        <position position="1"/>
    </location>
</feature>
<keyword evidence="1" id="KW-0547">Nucleotide-binding</keyword>
<keyword evidence="1" id="KW-0378">Hydrolase</keyword>
<feature type="non-terminal residue" evidence="1">
    <location>
        <position position="71"/>
    </location>
</feature>
<keyword evidence="2" id="KW-1185">Reference proteome</keyword>
<dbReference type="Proteomes" id="UP000265520">
    <property type="component" value="Unassembled WGS sequence"/>
</dbReference>
<sequence>EVGGEAWGWRRQLWVWEEEMSGECQTLLHAFSLQVQYHDRWQWQPDPASDYSVRGAYQLLTSQQSIVLDAA</sequence>
<name>A0A392VJ97_9FABA</name>
<evidence type="ECO:0000313" key="2">
    <source>
        <dbReference type="Proteomes" id="UP000265520"/>
    </source>
</evidence>
<reference evidence="1 2" key="1">
    <citation type="journal article" date="2018" name="Front. Plant Sci.">
        <title>Red Clover (Trifolium pratense) and Zigzag Clover (T. medium) - A Picture of Genomic Similarities and Differences.</title>
        <authorList>
            <person name="Dluhosova J."/>
            <person name="Istvanek J."/>
            <person name="Nedelnik J."/>
            <person name="Repkova J."/>
        </authorList>
    </citation>
    <scope>NUCLEOTIDE SEQUENCE [LARGE SCALE GENOMIC DNA]</scope>
    <source>
        <strain evidence="2">cv. 10/8</strain>
        <tissue evidence="1">Leaf</tissue>
    </source>
</reference>
<keyword evidence="1" id="KW-0067">ATP-binding</keyword>
<evidence type="ECO:0000313" key="1">
    <source>
        <dbReference type="EMBL" id="MCI87543.1"/>
    </source>
</evidence>
<dbReference type="GO" id="GO:0004386">
    <property type="term" value="F:helicase activity"/>
    <property type="evidence" value="ECO:0007669"/>
    <property type="project" value="UniProtKB-KW"/>
</dbReference>
<protein>
    <submittedName>
        <fullName evidence="1">Helicase-like protein</fullName>
    </submittedName>
</protein>
<dbReference type="EMBL" id="LXQA011168862">
    <property type="protein sequence ID" value="MCI87543.1"/>
    <property type="molecule type" value="Genomic_DNA"/>
</dbReference>
<comment type="caution">
    <text evidence="1">The sequence shown here is derived from an EMBL/GenBank/DDBJ whole genome shotgun (WGS) entry which is preliminary data.</text>
</comment>
<keyword evidence="1" id="KW-0347">Helicase</keyword>
<proteinExistence type="predicted"/>
<accession>A0A392VJ97</accession>
<organism evidence="1 2">
    <name type="scientific">Trifolium medium</name>
    <dbReference type="NCBI Taxonomy" id="97028"/>
    <lineage>
        <taxon>Eukaryota</taxon>
        <taxon>Viridiplantae</taxon>
        <taxon>Streptophyta</taxon>
        <taxon>Embryophyta</taxon>
        <taxon>Tracheophyta</taxon>
        <taxon>Spermatophyta</taxon>
        <taxon>Magnoliopsida</taxon>
        <taxon>eudicotyledons</taxon>
        <taxon>Gunneridae</taxon>
        <taxon>Pentapetalae</taxon>
        <taxon>rosids</taxon>
        <taxon>fabids</taxon>
        <taxon>Fabales</taxon>
        <taxon>Fabaceae</taxon>
        <taxon>Papilionoideae</taxon>
        <taxon>50 kb inversion clade</taxon>
        <taxon>NPAAA clade</taxon>
        <taxon>Hologalegina</taxon>
        <taxon>IRL clade</taxon>
        <taxon>Trifolieae</taxon>
        <taxon>Trifolium</taxon>
    </lineage>
</organism>